<comment type="caution">
    <text evidence="1">The sequence shown here is derived from an EMBL/GenBank/DDBJ whole genome shotgun (WGS) entry which is preliminary data.</text>
</comment>
<dbReference type="EMBL" id="CAXDID020000352">
    <property type="protein sequence ID" value="CAL6081343.1"/>
    <property type="molecule type" value="Genomic_DNA"/>
</dbReference>
<keyword evidence="3" id="KW-1185">Reference proteome</keyword>
<organism evidence="1">
    <name type="scientific">Hexamita inflata</name>
    <dbReference type="NCBI Taxonomy" id="28002"/>
    <lineage>
        <taxon>Eukaryota</taxon>
        <taxon>Metamonada</taxon>
        <taxon>Diplomonadida</taxon>
        <taxon>Hexamitidae</taxon>
        <taxon>Hexamitinae</taxon>
        <taxon>Hexamita</taxon>
    </lineage>
</organism>
<accession>A0AA86NAJ4</accession>
<evidence type="ECO:0000313" key="1">
    <source>
        <dbReference type="EMBL" id="CAI9915765.1"/>
    </source>
</evidence>
<reference evidence="1" key="1">
    <citation type="submission" date="2023-06" db="EMBL/GenBank/DDBJ databases">
        <authorList>
            <person name="Kurt Z."/>
        </authorList>
    </citation>
    <scope>NUCLEOTIDE SEQUENCE</scope>
</reference>
<sequence length="423" mass="49019">MPFLVTSNSLNLDLTWQNDNNNQRINIQDIKEDYSYINVKGLQNNVFEEFTILNRTQLLQLSECTLDLSQVKGNIGNISISDCLCINDFTDSLTCNVLNIHNSRIKVSQLYKMQLHYLNFSIRSEMCFDFYNFYQLKCILYHLQLTGVNVNLSKLSGEWKSILFTNCTFIGEINNNLFKASVATVQIHQNNQQNNNEVDLSALCGFYTNLNIYLTKVQPDFRSIKLCKPKFLSLRGCNVDIQQMVGEWKSVNISQCTVSNSQSSVPLSSIITNSLVFTDFNYDYAPYIISNYMQISNSKLIEQFPNVKKLYMINSSINISTLNNSIQQLIFYNPKFIRFSVLNLNALIAIDLNFIKEDSPSFKTRNAIINYIRLKKAFKNKSKQRLHRIQYEQNRIQNVLNRIQVLQKHLNAFSNSFDLNGRE</sequence>
<dbReference type="Proteomes" id="UP001642409">
    <property type="component" value="Unassembled WGS sequence"/>
</dbReference>
<gene>
    <name evidence="1" type="ORF">HINF_LOCUS3410</name>
    <name evidence="2" type="ORF">HINF_LOCUS60298</name>
</gene>
<protein>
    <submittedName>
        <fullName evidence="2">Hypothetical_protein</fullName>
    </submittedName>
</protein>
<evidence type="ECO:0000313" key="3">
    <source>
        <dbReference type="Proteomes" id="UP001642409"/>
    </source>
</evidence>
<proteinExistence type="predicted"/>
<reference evidence="2 3" key="2">
    <citation type="submission" date="2024-07" db="EMBL/GenBank/DDBJ databases">
        <authorList>
            <person name="Akdeniz Z."/>
        </authorList>
    </citation>
    <scope>NUCLEOTIDE SEQUENCE [LARGE SCALE GENOMIC DNA]</scope>
</reference>
<dbReference type="EMBL" id="CATOUU010000077">
    <property type="protein sequence ID" value="CAI9915765.1"/>
    <property type="molecule type" value="Genomic_DNA"/>
</dbReference>
<dbReference type="AlphaFoldDB" id="A0AA86NAJ4"/>
<evidence type="ECO:0000313" key="2">
    <source>
        <dbReference type="EMBL" id="CAL6081343.1"/>
    </source>
</evidence>
<name>A0AA86NAJ4_9EUKA</name>